<evidence type="ECO:0000256" key="4">
    <source>
        <dbReference type="PROSITE-ProRule" id="PRU00339"/>
    </source>
</evidence>
<dbReference type="PROSITE" id="PS50005">
    <property type="entry name" value="TPR"/>
    <property type="match status" value="4"/>
</dbReference>
<protein>
    <submittedName>
        <fullName evidence="7">TPR-like protein</fullName>
    </submittedName>
</protein>
<evidence type="ECO:0000256" key="2">
    <source>
        <dbReference type="ARBA" id="ARBA00022803"/>
    </source>
</evidence>
<accession>A0A9P4QJV5</accession>
<evidence type="ECO:0000313" key="8">
    <source>
        <dbReference type="Proteomes" id="UP000799444"/>
    </source>
</evidence>
<dbReference type="Gene3D" id="1.25.40.10">
    <property type="entry name" value="Tetratricopeptide repeat domain"/>
    <property type="match status" value="1"/>
</dbReference>
<feature type="compositionally biased region" description="Basic and acidic residues" evidence="5">
    <location>
        <begin position="36"/>
        <end position="53"/>
    </location>
</feature>
<dbReference type="Pfam" id="PF00515">
    <property type="entry name" value="TPR_1"/>
    <property type="match status" value="1"/>
</dbReference>
<dbReference type="AlphaFoldDB" id="A0A9P4QJV5"/>
<dbReference type="Pfam" id="PF00226">
    <property type="entry name" value="DnaJ"/>
    <property type="match status" value="1"/>
</dbReference>
<feature type="repeat" description="TPR" evidence="4">
    <location>
        <begin position="409"/>
        <end position="442"/>
    </location>
</feature>
<evidence type="ECO:0000313" key="7">
    <source>
        <dbReference type="EMBL" id="KAF2728643.1"/>
    </source>
</evidence>
<gene>
    <name evidence="7" type="ORF">EJ04DRAFT_516465</name>
</gene>
<keyword evidence="3" id="KW-0143">Chaperone</keyword>
<dbReference type="FunFam" id="1.10.287.110:FF:000055">
    <property type="entry name" value="DnaJ subfamily C member 7"/>
    <property type="match status" value="1"/>
</dbReference>
<dbReference type="InterPro" id="IPR036869">
    <property type="entry name" value="J_dom_sf"/>
</dbReference>
<dbReference type="InterPro" id="IPR001623">
    <property type="entry name" value="DnaJ_domain"/>
</dbReference>
<dbReference type="SUPFAM" id="SSF46565">
    <property type="entry name" value="Chaperone J-domain"/>
    <property type="match status" value="1"/>
</dbReference>
<proteinExistence type="predicted"/>
<evidence type="ECO:0000256" key="1">
    <source>
        <dbReference type="ARBA" id="ARBA00022737"/>
    </source>
</evidence>
<name>A0A9P4QJV5_9PLEO</name>
<evidence type="ECO:0000259" key="6">
    <source>
        <dbReference type="PROSITE" id="PS50076"/>
    </source>
</evidence>
<reference evidence="7" key="1">
    <citation type="journal article" date="2020" name="Stud. Mycol.">
        <title>101 Dothideomycetes genomes: a test case for predicting lifestyles and emergence of pathogens.</title>
        <authorList>
            <person name="Haridas S."/>
            <person name="Albert R."/>
            <person name="Binder M."/>
            <person name="Bloem J."/>
            <person name="Labutti K."/>
            <person name="Salamov A."/>
            <person name="Andreopoulos B."/>
            <person name="Baker S."/>
            <person name="Barry K."/>
            <person name="Bills G."/>
            <person name="Bluhm B."/>
            <person name="Cannon C."/>
            <person name="Castanera R."/>
            <person name="Culley D."/>
            <person name="Daum C."/>
            <person name="Ezra D."/>
            <person name="Gonzalez J."/>
            <person name="Henrissat B."/>
            <person name="Kuo A."/>
            <person name="Liang C."/>
            <person name="Lipzen A."/>
            <person name="Lutzoni F."/>
            <person name="Magnuson J."/>
            <person name="Mondo S."/>
            <person name="Nolan M."/>
            <person name="Ohm R."/>
            <person name="Pangilinan J."/>
            <person name="Park H.-J."/>
            <person name="Ramirez L."/>
            <person name="Alfaro M."/>
            <person name="Sun H."/>
            <person name="Tritt A."/>
            <person name="Yoshinaga Y."/>
            <person name="Zwiers L.-H."/>
            <person name="Turgeon B."/>
            <person name="Goodwin S."/>
            <person name="Spatafora J."/>
            <person name="Crous P."/>
            <person name="Grigoriev I."/>
        </authorList>
    </citation>
    <scope>NUCLEOTIDE SEQUENCE</scope>
    <source>
        <strain evidence="7">CBS 125425</strain>
    </source>
</reference>
<feature type="compositionally biased region" description="Basic residues" evidence="5">
    <location>
        <begin position="54"/>
        <end position="68"/>
    </location>
</feature>
<dbReference type="CDD" id="cd06257">
    <property type="entry name" value="DnaJ"/>
    <property type="match status" value="1"/>
</dbReference>
<dbReference type="InterPro" id="IPR013105">
    <property type="entry name" value="TPR_2"/>
</dbReference>
<dbReference type="InterPro" id="IPR052758">
    <property type="entry name" value="SRC_co-chaperone"/>
</dbReference>
<sequence length="684" mass="74459">MVNFFNKSSKKSKHAAPPPAPASSSHPHQGTPPSSPDKKAHSRVKDRDREGRRSNSHSHSHSSRRSHKYDHDRDSHPLNLSLDELRRLSTSNMSAMSDQPTPQPMDVDREFTASPTPSSPAAAQAPGAFPKSNGVNGDDSRPAPPPHRYTTSPPPPSANYAATPEAASSPAQPPKIDAEEYKAAGNKFFKIKDYAQAVKEYSKAIEADPANATYYSNRAAALMSASRFIEALEDCKQADELDPNNQKIQLRLGRLYTSLGRPDEALSVFNSITPPATVKDMQPALNMQKHLRQAEEYLANGGSGSLVTYALNEVDKGLGVGVSRPRKWVLMRAEALLRLGNANSLGEAQNLAMMLLRGNSQDPDALVLRGRILYAQGENEKAIQHFRQALSCDPDFKDAVKFLRMVKKLEGMKEEGNTAFKSGRYQEAIDLYTNALEVDPSNKNTNSKILQNRALCQTRLKKWTQAIGDCDKALELDPSYTKAKKTRAKALGESGNWEEAVREYKAVHEANPSEPGIAKDIRNAELELKKSKRKDYYKILGIEKDATEPEIKKAYRKLAIVHHPDKNPGDEEAEHRFKEIQEAHETLSDPQKRARYDSGEDLIDPSDMFGGGGGGFPGGMGGGGGVQIDPEMLFSMFGGMGGGGGRPGGFNFQSGGAGSPFGGMGGMPGGGRRGQQFQGGGFPF</sequence>
<dbReference type="PROSITE" id="PS00636">
    <property type="entry name" value="DNAJ_1"/>
    <property type="match status" value="1"/>
</dbReference>
<dbReference type="InterPro" id="IPR018253">
    <property type="entry name" value="DnaJ_domain_CS"/>
</dbReference>
<feature type="repeat" description="TPR" evidence="4">
    <location>
        <begin position="363"/>
        <end position="396"/>
    </location>
</feature>
<dbReference type="FunFam" id="1.25.40.10:FF:000097">
    <property type="entry name" value="DnaJ homolog subfamily C member 7 homolog"/>
    <property type="match status" value="1"/>
</dbReference>
<feature type="compositionally biased region" description="Polar residues" evidence="5">
    <location>
        <begin position="88"/>
        <end position="100"/>
    </location>
</feature>
<dbReference type="PROSITE" id="PS50293">
    <property type="entry name" value="TPR_REGION"/>
    <property type="match status" value="1"/>
</dbReference>
<organism evidence="7 8">
    <name type="scientific">Polyplosphaeria fusca</name>
    <dbReference type="NCBI Taxonomy" id="682080"/>
    <lineage>
        <taxon>Eukaryota</taxon>
        <taxon>Fungi</taxon>
        <taxon>Dikarya</taxon>
        <taxon>Ascomycota</taxon>
        <taxon>Pezizomycotina</taxon>
        <taxon>Dothideomycetes</taxon>
        <taxon>Pleosporomycetidae</taxon>
        <taxon>Pleosporales</taxon>
        <taxon>Tetraplosphaeriaceae</taxon>
        <taxon>Polyplosphaeria</taxon>
    </lineage>
</organism>
<dbReference type="PANTHER" id="PTHR44200:SF1">
    <property type="entry name" value="DNAJ HOMOLOG SUBFAMILY C MEMBER 7"/>
    <property type="match status" value="1"/>
</dbReference>
<keyword evidence="8" id="KW-1185">Reference proteome</keyword>
<keyword evidence="2 4" id="KW-0802">TPR repeat</keyword>
<dbReference type="PANTHER" id="PTHR44200">
    <property type="entry name" value="DNAJ HOMOLOG SUBFAMILY C MEMBER 7"/>
    <property type="match status" value="1"/>
</dbReference>
<feature type="domain" description="J" evidence="6">
    <location>
        <begin position="535"/>
        <end position="600"/>
    </location>
</feature>
<dbReference type="EMBL" id="ML996272">
    <property type="protein sequence ID" value="KAF2728643.1"/>
    <property type="molecule type" value="Genomic_DNA"/>
</dbReference>
<dbReference type="PRINTS" id="PR00625">
    <property type="entry name" value="JDOMAIN"/>
</dbReference>
<dbReference type="SMART" id="SM00028">
    <property type="entry name" value="TPR"/>
    <property type="match status" value="6"/>
</dbReference>
<dbReference type="Gene3D" id="1.10.287.110">
    <property type="entry name" value="DnaJ domain"/>
    <property type="match status" value="1"/>
</dbReference>
<feature type="compositionally biased region" description="Pro residues" evidence="5">
    <location>
        <begin position="142"/>
        <end position="157"/>
    </location>
</feature>
<dbReference type="SUPFAM" id="SSF48452">
    <property type="entry name" value="TPR-like"/>
    <property type="match status" value="2"/>
</dbReference>
<feature type="compositionally biased region" description="Low complexity" evidence="5">
    <location>
        <begin position="113"/>
        <end position="132"/>
    </location>
</feature>
<dbReference type="SMART" id="SM00271">
    <property type="entry name" value="DnaJ"/>
    <property type="match status" value="1"/>
</dbReference>
<dbReference type="InterPro" id="IPR019734">
    <property type="entry name" value="TPR_rpt"/>
</dbReference>
<dbReference type="OrthoDB" id="10250354at2759"/>
<dbReference type="Pfam" id="PF14559">
    <property type="entry name" value="TPR_19"/>
    <property type="match status" value="1"/>
</dbReference>
<feature type="region of interest" description="Disordered" evidence="5">
    <location>
        <begin position="1"/>
        <end position="174"/>
    </location>
</feature>
<keyword evidence="1" id="KW-0677">Repeat</keyword>
<dbReference type="Pfam" id="PF13181">
    <property type="entry name" value="TPR_8"/>
    <property type="match status" value="1"/>
</dbReference>
<dbReference type="Proteomes" id="UP000799444">
    <property type="component" value="Unassembled WGS sequence"/>
</dbReference>
<feature type="repeat" description="TPR" evidence="4">
    <location>
        <begin position="212"/>
        <end position="245"/>
    </location>
</feature>
<evidence type="ECO:0000256" key="5">
    <source>
        <dbReference type="SAM" id="MobiDB-lite"/>
    </source>
</evidence>
<dbReference type="PROSITE" id="PS50076">
    <property type="entry name" value="DNAJ_2"/>
    <property type="match status" value="1"/>
</dbReference>
<comment type="caution">
    <text evidence="7">The sequence shown here is derived from an EMBL/GenBank/DDBJ whole genome shotgun (WGS) entry which is preliminary data.</text>
</comment>
<dbReference type="InterPro" id="IPR011990">
    <property type="entry name" value="TPR-like_helical_dom_sf"/>
</dbReference>
<dbReference type="Pfam" id="PF07719">
    <property type="entry name" value="TPR_2"/>
    <property type="match status" value="2"/>
</dbReference>
<evidence type="ECO:0000256" key="3">
    <source>
        <dbReference type="ARBA" id="ARBA00023186"/>
    </source>
</evidence>
<feature type="repeat" description="TPR" evidence="4">
    <location>
        <begin position="178"/>
        <end position="211"/>
    </location>
</feature>